<comment type="similarity">
    <text evidence="1">Belongs to the multi antimicrobial extrusion (MATE) (TC 2.A.66.1) family.</text>
</comment>
<dbReference type="GO" id="GO:0042910">
    <property type="term" value="F:xenobiotic transmembrane transporter activity"/>
    <property type="evidence" value="ECO:0007669"/>
    <property type="project" value="InterPro"/>
</dbReference>
<feature type="transmembrane region" description="Helical" evidence="2">
    <location>
        <begin position="20"/>
        <end position="40"/>
    </location>
</feature>
<dbReference type="InterPro" id="IPR002528">
    <property type="entry name" value="MATE_fam"/>
</dbReference>
<dbReference type="Proteomes" id="UP001295469">
    <property type="component" value="Chromosome A07"/>
</dbReference>
<evidence type="ECO:0000256" key="1">
    <source>
        <dbReference type="ARBA" id="ARBA00010199"/>
    </source>
</evidence>
<protein>
    <submittedName>
        <fullName evidence="3">(rape) hypothetical protein</fullName>
    </submittedName>
</protein>
<evidence type="ECO:0000256" key="2">
    <source>
        <dbReference type="SAM" id="Phobius"/>
    </source>
</evidence>
<feature type="transmembrane region" description="Helical" evidence="2">
    <location>
        <begin position="110"/>
        <end position="130"/>
    </location>
</feature>
<dbReference type="GO" id="GO:0015297">
    <property type="term" value="F:antiporter activity"/>
    <property type="evidence" value="ECO:0007669"/>
    <property type="project" value="InterPro"/>
</dbReference>
<sequence length="258" mass="28502">MELSNSRSLEFIHTQGFFHCYLCVFLCLFYGVSWVIYSYLLGKILWFLRKQGSLQLGSYQLLCLRHTAAVSSIFQAQSLILPLVVSSVSAICCHLVLCWSLIFKFGLGRLGAAISISVSYCLNATVLGFFEWWSFEFLVILSGILPNPKLETSALSVRLTTICSFYKVPESLGAAVSTRVANELGAGNPKQARMAVYTVMVMTFVESIMVSATIFAARNMFGYLFTSETEVVDYVRSIAPLVSLSVIFDALHAVLAGN</sequence>
<keyword evidence="2" id="KW-0812">Transmembrane</keyword>
<proteinExistence type="inferred from homology"/>
<dbReference type="PANTHER" id="PTHR11206">
    <property type="entry name" value="MULTIDRUG RESISTANCE PROTEIN"/>
    <property type="match status" value="1"/>
</dbReference>
<keyword evidence="2" id="KW-1133">Transmembrane helix</keyword>
<accession>A0A816YH88</accession>
<dbReference type="AlphaFoldDB" id="A0A816YH88"/>
<keyword evidence="2" id="KW-0472">Membrane</keyword>
<reference evidence="3" key="1">
    <citation type="submission" date="2021-01" db="EMBL/GenBank/DDBJ databases">
        <authorList>
            <consortium name="Genoscope - CEA"/>
            <person name="William W."/>
        </authorList>
    </citation>
    <scope>NUCLEOTIDE SEQUENCE</scope>
</reference>
<evidence type="ECO:0000313" key="3">
    <source>
        <dbReference type="EMBL" id="CAF2158815.1"/>
    </source>
</evidence>
<organism evidence="3">
    <name type="scientific">Brassica napus</name>
    <name type="common">Rape</name>
    <dbReference type="NCBI Taxonomy" id="3708"/>
    <lineage>
        <taxon>Eukaryota</taxon>
        <taxon>Viridiplantae</taxon>
        <taxon>Streptophyta</taxon>
        <taxon>Embryophyta</taxon>
        <taxon>Tracheophyta</taxon>
        <taxon>Spermatophyta</taxon>
        <taxon>Magnoliopsida</taxon>
        <taxon>eudicotyledons</taxon>
        <taxon>Gunneridae</taxon>
        <taxon>Pentapetalae</taxon>
        <taxon>rosids</taxon>
        <taxon>malvids</taxon>
        <taxon>Brassicales</taxon>
        <taxon>Brassicaceae</taxon>
        <taxon>Brassiceae</taxon>
        <taxon>Brassica</taxon>
    </lineage>
</organism>
<dbReference type="Pfam" id="PF01554">
    <property type="entry name" value="MatE"/>
    <property type="match status" value="1"/>
</dbReference>
<feature type="transmembrane region" description="Helical" evidence="2">
    <location>
        <begin position="194"/>
        <end position="217"/>
    </location>
</feature>
<name>A0A816YH88_BRANA</name>
<feature type="transmembrane region" description="Helical" evidence="2">
    <location>
        <begin position="79"/>
        <end position="103"/>
    </location>
</feature>
<dbReference type="GO" id="GO:0016020">
    <property type="term" value="C:membrane"/>
    <property type="evidence" value="ECO:0007669"/>
    <property type="project" value="InterPro"/>
</dbReference>
<gene>
    <name evidence="3" type="ORF">DARMORV10_A07P08450.1</name>
</gene>
<dbReference type="EMBL" id="HG994361">
    <property type="protein sequence ID" value="CAF2158815.1"/>
    <property type="molecule type" value="Genomic_DNA"/>
</dbReference>